<keyword evidence="2" id="KW-1185">Reference proteome</keyword>
<dbReference type="Proteomes" id="UP000005940">
    <property type="component" value="Chromosome"/>
</dbReference>
<dbReference type="EMBL" id="CP029159">
    <property type="protein sequence ID" value="QKM66582.1"/>
    <property type="molecule type" value="Genomic_DNA"/>
</dbReference>
<accession>I2N9B9</accession>
<evidence type="ECO:0000313" key="2">
    <source>
        <dbReference type="Proteomes" id="UP000005940"/>
    </source>
</evidence>
<organism evidence="1 2">
    <name type="scientific">Streptomyces tsukubensis (strain DSM 42081 / NBRC 108919 / NRRL 18488 / 9993)</name>
    <dbReference type="NCBI Taxonomy" id="1114943"/>
    <lineage>
        <taxon>Bacteria</taxon>
        <taxon>Bacillati</taxon>
        <taxon>Actinomycetota</taxon>
        <taxon>Actinomycetes</taxon>
        <taxon>Kitasatosporales</taxon>
        <taxon>Streptomycetaceae</taxon>
        <taxon>Streptomyces</taxon>
    </lineage>
</organism>
<protein>
    <submittedName>
        <fullName evidence="1">Uncharacterized protein</fullName>
    </submittedName>
</protein>
<gene>
    <name evidence="1" type="ORF">STSU_004825</name>
</gene>
<sequence>MLMRRTLSVLAVIAAAVAAAVLPAAAASPTPVRAPMSCQNPHFCISLEDIIEYLEDGWTPAQIEALNRPRLTQQLINVCLKAGSYRPLHILHGHEWDPKGALGLYLHREGCTTPIPWP</sequence>
<dbReference type="AlphaFoldDB" id="I2N9B9"/>
<proteinExistence type="predicted"/>
<evidence type="ECO:0000313" key="1">
    <source>
        <dbReference type="EMBL" id="QKM66582.1"/>
    </source>
</evidence>
<name>I2N9B9_STRT9</name>
<reference evidence="1 2" key="1">
    <citation type="journal article" date="2012" name="J. Bacteriol.">
        <title>Draft genome of Streptomyces tsukubaensis NRRL 18488, the producer of the clinically important immunosuppressant tacrolimus (FK506).</title>
        <authorList>
            <person name="Barreiro C."/>
            <person name="Prieto C."/>
            <person name="Sola-Landa A."/>
            <person name="Solera E."/>
            <person name="Martinez-Castro M."/>
            <person name="Perez-Redondo R."/>
            <person name="Garcia-Estrada C."/>
            <person name="Aparicio J.F."/>
            <person name="Fernandez-Martinez L.T."/>
            <person name="Santos-Aberturas J."/>
            <person name="Salehi-Najafabadi Z."/>
            <person name="Rodriguez-Garcia A."/>
            <person name="Tauch A."/>
            <person name="Martin J.F."/>
        </authorList>
    </citation>
    <scope>NUCLEOTIDE SEQUENCE [LARGE SCALE GENOMIC DNA]</scope>
    <source>
        <strain evidence="2">DSM 42081 / NBRC 108919 / NRRL 18488 / 9993</strain>
    </source>
</reference>